<evidence type="ECO:0000256" key="1">
    <source>
        <dbReference type="SAM" id="MobiDB-lite"/>
    </source>
</evidence>
<dbReference type="EMBL" id="HBUE01008143">
    <property type="protein sequence ID" value="CAG6446980.1"/>
    <property type="molecule type" value="Transcribed_RNA"/>
</dbReference>
<dbReference type="EMBL" id="HBUE01008145">
    <property type="protein sequence ID" value="CAG6446985.1"/>
    <property type="molecule type" value="Transcribed_RNA"/>
</dbReference>
<feature type="region of interest" description="Disordered" evidence="1">
    <location>
        <begin position="1"/>
        <end position="67"/>
    </location>
</feature>
<dbReference type="AlphaFoldDB" id="A0A8D8A036"/>
<reference evidence="2" key="1">
    <citation type="submission" date="2021-05" db="EMBL/GenBank/DDBJ databases">
        <authorList>
            <person name="Alioto T."/>
            <person name="Alioto T."/>
            <person name="Gomez Garrido J."/>
        </authorList>
    </citation>
    <scope>NUCLEOTIDE SEQUENCE</scope>
</reference>
<feature type="compositionally biased region" description="Low complexity" evidence="1">
    <location>
        <begin position="27"/>
        <end position="40"/>
    </location>
</feature>
<name>A0A8D8A036_CULPI</name>
<evidence type="ECO:0000313" key="2">
    <source>
        <dbReference type="EMBL" id="CAG6446980.1"/>
    </source>
</evidence>
<organism evidence="2">
    <name type="scientific">Culex pipiens</name>
    <name type="common">House mosquito</name>
    <dbReference type="NCBI Taxonomy" id="7175"/>
    <lineage>
        <taxon>Eukaryota</taxon>
        <taxon>Metazoa</taxon>
        <taxon>Ecdysozoa</taxon>
        <taxon>Arthropoda</taxon>
        <taxon>Hexapoda</taxon>
        <taxon>Insecta</taxon>
        <taxon>Pterygota</taxon>
        <taxon>Neoptera</taxon>
        <taxon>Endopterygota</taxon>
        <taxon>Diptera</taxon>
        <taxon>Nematocera</taxon>
        <taxon>Culicoidea</taxon>
        <taxon>Culicidae</taxon>
        <taxon>Culicinae</taxon>
        <taxon>Culicini</taxon>
        <taxon>Culex</taxon>
        <taxon>Culex</taxon>
    </lineage>
</organism>
<proteinExistence type="predicted"/>
<sequence length="199" mass="21937">MLSSAPFNLLKDPFHGQQNATTRVPRPVTAPLASSPPSSTDAHQIEPMSVQPKRPRVRTLPGSSESQPKRLLHAVHLRPSLPLTILEQLFRTCAVIVVLVLQRGNRSPRVNSNLRGAISQSIEDTPPRARSIRVTFEQSEKVLLEDDLNPGIDIGRPDRKVATFARFLQQLKQPLVAFFASISLLPLSLFADFGLRASG</sequence>
<protein>
    <submittedName>
        <fullName evidence="2">(northern house mosquito) hypothetical protein</fullName>
    </submittedName>
</protein>
<accession>A0A8D8A036</accession>